<keyword evidence="3" id="KW-1185">Reference proteome</keyword>
<accession>A0ABS9V3N9</accession>
<name>A0ABS9V3N9_9BACT</name>
<comment type="caution">
    <text evidence="2">The sequence shown here is derived from an EMBL/GenBank/DDBJ whole genome shotgun (WGS) entry which is preliminary data.</text>
</comment>
<proteinExistence type="predicted"/>
<dbReference type="PANTHER" id="PTHR45947">
    <property type="entry name" value="SULFOQUINOVOSYL TRANSFERASE SQD2"/>
    <property type="match status" value="1"/>
</dbReference>
<evidence type="ECO:0000259" key="1">
    <source>
        <dbReference type="Pfam" id="PF00534"/>
    </source>
</evidence>
<dbReference type="PANTHER" id="PTHR45947:SF3">
    <property type="entry name" value="SULFOQUINOVOSYL TRANSFERASE SQD2"/>
    <property type="match status" value="1"/>
</dbReference>
<protein>
    <submittedName>
        <fullName evidence="2">Glycosyltransferase</fullName>
    </submittedName>
</protein>
<organism evidence="2 3">
    <name type="scientific">Belliella filtrata</name>
    <dbReference type="NCBI Taxonomy" id="2923435"/>
    <lineage>
        <taxon>Bacteria</taxon>
        <taxon>Pseudomonadati</taxon>
        <taxon>Bacteroidota</taxon>
        <taxon>Cytophagia</taxon>
        <taxon>Cytophagales</taxon>
        <taxon>Cyclobacteriaceae</taxon>
        <taxon>Belliella</taxon>
    </lineage>
</organism>
<dbReference type="Proteomes" id="UP001165489">
    <property type="component" value="Unassembled WGS sequence"/>
</dbReference>
<dbReference type="SUPFAM" id="SSF53756">
    <property type="entry name" value="UDP-Glycosyltransferase/glycogen phosphorylase"/>
    <property type="match status" value="1"/>
</dbReference>
<dbReference type="Pfam" id="PF00534">
    <property type="entry name" value="Glycos_transf_1"/>
    <property type="match status" value="1"/>
</dbReference>
<dbReference type="InterPro" id="IPR050194">
    <property type="entry name" value="Glycosyltransferase_grp1"/>
</dbReference>
<dbReference type="InterPro" id="IPR001296">
    <property type="entry name" value="Glyco_trans_1"/>
</dbReference>
<reference evidence="2" key="1">
    <citation type="submission" date="2022-03" db="EMBL/GenBank/DDBJ databases">
        <title>De novo assembled genomes of Belliella spp. (Cyclobacteriaceae) strains.</title>
        <authorList>
            <person name="Szabo A."/>
            <person name="Korponai K."/>
            <person name="Felfoldi T."/>
        </authorList>
    </citation>
    <scope>NUCLEOTIDE SEQUENCE</scope>
    <source>
        <strain evidence="2">DSM 111904</strain>
    </source>
</reference>
<feature type="domain" description="Glycosyl transferase family 1" evidence="1">
    <location>
        <begin position="175"/>
        <end position="340"/>
    </location>
</feature>
<dbReference type="RefSeq" id="WP_241349188.1">
    <property type="nucleotide sequence ID" value="NZ_JAKZGP010000048.1"/>
</dbReference>
<evidence type="ECO:0000313" key="2">
    <source>
        <dbReference type="EMBL" id="MCH7410829.1"/>
    </source>
</evidence>
<evidence type="ECO:0000313" key="3">
    <source>
        <dbReference type="Proteomes" id="UP001165489"/>
    </source>
</evidence>
<dbReference type="EMBL" id="JAKZGP010000048">
    <property type="protein sequence ID" value="MCH7410829.1"/>
    <property type="molecule type" value="Genomic_DNA"/>
</dbReference>
<dbReference type="CDD" id="cd03801">
    <property type="entry name" value="GT4_PimA-like"/>
    <property type="match status" value="1"/>
</dbReference>
<sequence length="395" mass="45200">MKITVISNDLRGYWTERLIYLNNYFKNEKIKLNAIQLFGKGSPYDFNEKLEIPDFVETLFPESCPEEVPNDQLIYNVNESLKSIDPDFIIAGPPVFASGAIALKWTLKNKKRLLFFDDAIHSFYKKTRLVNFIKKNLYDQADAILVPSPEYISEYKNWGIDTQKLSFGYNCVNNDRFHPSKTKESQNNWIICVARLVPVKNIEGLISAWKKVEKNSDNYELIIVGDGILKKSLENLAEELNLKKVKFLGSLKPMEIPQFLTKSKALILPSFSESWGLVVNEALASGLPVLLSNKVNACNTLLKNNVNGFSFSPENPEEIADTIIKFIQLSDAEKNEMSKNSLEIINNFSYEKFANKLKESILKIKSNNTKRKLLGQIFSKFWHGKTDTTSWDKII</sequence>
<gene>
    <name evidence="2" type="ORF">MM239_15585</name>
</gene>
<dbReference type="Gene3D" id="3.40.50.2000">
    <property type="entry name" value="Glycogen Phosphorylase B"/>
    <property type="match status" value="2"/>
</dbReference>